<dbReference type="InterPro" id="IPR025333">
    <property type="entry name" value="DUF4239"/>
</dbReference>
<name>A0ABV6V6R4_9ACTN</name>
<comment type="caution">
    <text evidence="1">The sequence shown here is derived from an EMBL/GenBank/DDBJ whole genome shotgun (WGS) entry which is preliminary data.</text>
</comment>
<organism evidence="1 2">
    <name type="scientific">Streptacidiphilus alkalitolerans</name>
    <dbReference type="NCBI Taxonomy" id="3342712"/>
    <lineage>
        <taxon>Bacteria</taxon>
        <taxon>Bacillati</taxon>
        <taxon>Actinomycetota</taxon>
        <taxon>Actinomycetes</taxon>
        <taxon>Kitasatosporales</taxon>
        <taxon>Streptomycetaceae</taxon>
        <taxon>Streptacidiphilus</taxon>
    </lineage>
</organism>
<reference evidence="1 2" key="1">
    <citation type="submission" date="2024-09" db="EMBL/GenBank/DDBJ databases">
        <authorList>
            <person name="Lee S.D."/>
        </authorList>
    </citation>
    <scope>NUCLEOTIDE SEQUENCE [LARGE SCALE GENOMIC DNA]</scope>
    <source>
        <strain evidence="1 2">N1-1</strain>
    </source>
</reference>
<accession>A0ABV6V6R4</accession>
<dbReference type="Proteomes" id="UP001592582">
    <property type="component" value="Unassembled WGS sequence"/>
</dbReference>
<gene>
    <name evidence="1" type="ORF">ACEZDG_09030</name>
</gene>
<proteinExistence type="predicted"/>
<dbReference type="EMBL" id="JBHEZX010000003">
    <property type="protein sequence ID" value="MFC1409425.1"/>
    <property type="molecule type" value="Genomic_DNA"/>
</dbReference>
<keyword evidence="2" id="KW-1185">Reference proteome</keyword>
<evidence type="ECO:0000313" key="2">
    <source>
        <dbReference type="Proteomes" id="UP001592582"/>
    </source>
</evidence>
<protein>
    <submittedName>
        <fullName evidence="1">DUF4239 domain-containing protein</fullName>
    </submittedName>
</protein>
<dbReference type="Pfam" id="PF14023">
    <property type="entry name" value="Bestrophin-like"/>
    <property type="match status" value="1"/>
</dbReference>
<sequence length="252" mass="27685">MSWSDLLVFFGSLAFAGVLLWAVQRFVPHPSREGSNDVAGFIFAGVGVLYAVLLGFVVISVWENVDAARQTTFKEADALAGVYWISREMPLPLGATIEHATLAYAHTVEDDEWPLMADHKSSPQATQEVYAIRNAVNSYQPTTPAQQVLFDHAVTHVEDLATERRERLTEVEDSVPPILWGALILGAVLTIGFTYLFGLSNTLAHALMVLSLTALVVGSLVLIKEMNYPFNGVTKIEPTAFKVFLDRLPAPR</sequence>
<evidence type="ECO:0000313" key="1">
    <source>
        <dbReference type="EMBL" id="MFC1409425.1"/>
    </source>
</evidence>